<dbReference type="InterPro" id="IPR041657">
    <property type="entry name" value="HTH_17"/>
</dbReference>
<evidence type="ECO:0000313" key="2">
    <source>
        <dbReference type="EMBL" id="SHF60633.1"/>
    </source>
</evidence>
<dbReference type="InterPro" id="IPR036388">
    <property type="entry name" value="WH-like_DNA-bd_sf"/>
</dbReference>
<feature type="domain" description="Helix-turn-helix" evidence="1">
    <location>
        <begin position="5"/>
        <end position="54"/>
    </location>
</feature>
<reference evidence="3" key="1">
    <citation type="submission" date="2016-11" db="EMBL/GenBank/DDBJ databases">
        <authorList>
            <person name="Varghese N."/>
            <person name="Submissions S."/>
        </authorList>
    </citation>
    <scope>NUCLEOTIDE SEQUENCE [LARGE SCALE GENOMIC DNA]</scope>
    <source>
        <strain evidence="3">DSM 12395</strain>
    </source>
</reference>
<proteinExistence type="predicted"/>
<dbReference type="Proteomes" id="UP000184148">
    <property type="component" value="Unassembled WGS sequence"/>
</dbReference>
<evidence type="ECO:0000259" key="1">
    <source>
        <dbReference type="Pfam" id="PF12728"/>
    </source>
</evidence>
<dbReference type="GO" id="GO:0003677">
    <property type="term" value="F:DNA binding"/>
    <property type="evidence" value="ECO:0007669"/>
    <property type="project" value="InterPro"/>
</dbReference>
<dbReference type="AlphaFoldDB" id="A0A1M5D0S8"/>
<keyword evidence="3" id="KW-1185">Reference proteome</keyword>
<name>A0A1M5D0S8_9FIRM</name>
<dbReference type="InterPro" id="IPR009061">
    <property type="entry name" value="DNA-bd_dom_put_sf"/>
</dbReference>
<accession>A0A1M5D0S8</accession>
<dbReference type="OrthoDB" id="2876156at2"/>
<dbReference type="Gene3D" id="1.10.10.10">
    <property type="entry name" value="Winged helix-like DNA-binding domain superfamily/Winged helix DNA-binding domain"/>
    <property type="match status" value="1"/>
</dbReference>
<dbReference type="SUPFAM" id="SSF46955">
    <property type="entry name" value="Putative DNA-binding domain"/>
    <property type="match status" value="1"/>
</dbReference>
<dbReference type="EMBL" id="FQUY01000040">
    <property type="protein sequence ID" value="SHF60633.1"/>
    <property type="molecule type" value="Genomic_DNA"/>
</dbReference>
<dbReference type="STRING" id="1121429.SAMN02745133_03079"/>
<organism evidence="2 3">
    <name type="scientific">Desulforamulus putei DSM 12395</name>
    <dbReference type="NCBI Taxonomy" id="1121429"/>
    <lineage>
        <taxon>Bacteria</taxon>
        <taxon>Bacillati</taxon>
        <taxon>Bacillota</taxon>
        <taxon>Clostridia</taxon>
        <taxon>Eubacteriales</taxon>
        <taxon>Peptococcaceae</taxon>
        <taxon>Desulforamulus</taxon>
    </lineage>
</organism>
<dbReference type="RefSeq" id="WP_073240227.1">
    <property type="nucleotide sequence ID" value="NZ_FQUY01000040.1"/>
</dbReference>
<dbReference type="InterPro" id="IPR010093">
    <property type="entry name" value="SinI_DNA-bd"/>
</dbReference>
<evidence type="ECO:0000313" key="3">
    <source>
        <dbReference type="Proteomes" id="UP000184148"/>
    </source>
</evidence>
<sequence length="58" mass="7098">MKDELLTTDEICEWLKVTRRTIERWRKNGLPFFKIGSSVRFNKEEVLKWIEQNSKQQN</sequence>
<protein>
    <submittedName>
        <fullName evidence="2">Transcriptional regulator, AlpA family</fullName>
    </submittedName>
</protein>
<dbReference type="NCBIfam" id="TIGR01764">
    <property type="entry name" value="excise"/>
    <property type="match status" value="1"/>
</dbReference>
<dbReference type="Pfam" id="PF12728">
    <property type="entry name" value="HTH_17"/>
    <property type="match status" value="1"/>
</dbReference>
<gene>
    <name evidence="2" type="ORF">SAMN02745133_03079</name>
</gene>